<dbReference type="Proteomes" id="UP000828048">
    <property type="component" value="Chromosome 4"/>
</dbReference>
<name>A0ACB7Z1X6_9ERIC</name>
<sequence length="641" mass="74472">MNPIPTWVRRLWDVWDLRVLVLLSFTLQLILSIFGNRRKYISSLWINVLIWSAYLIADWVATVALGKLSDVQGDPEKSNVLWVIWAPLLLLHLGGPDSITAYSLEDNQLWLRHLLGLVVQLSVAIYVILMSWKNSRFSFLSLPALAVGIIKYGERTWVLKSVSDNNFKDTIPFGDVGDKYTTYRGHEYSCVLILAHCHLHEFMTYLGGEGYYRRVMHFRDVDIEKKIVWDAVEVSMGLLYDLLYTKASRIYSKGGFILRCISLGCTVTVLIGLIFRIVLLKTTREEEDQGNRHEIEMAITGVLILGALALEIYAAIVIFSSNWFMLWLIKQGRREWVIWLNRRFQWLFNEEKSWSKKMWQFDLLGYCLKVRDPIDVQKPSRKLIRSVLGRECEDKWNIYRHKTAYSVRPLVYDAMLDYYTKALWISGSGISHLAKINEMLEFRKIFEETIQPLQNLQVKIWNLHFTTQICNHFENEWGAGGDQDPSHNFDVDFDPTDFDFDPSSSHTIAQHKEVCKALSDYMMYLLVMHPLLLPNAGPSLNFERKLKNPEVIIGHPRNENMACHYLLKTGIDVSSRVVDVLKGMRKAKRWEILKLLWFALLKDAADSPVNGHFQQLRQGGEFFTFMLFFNFVSNISSFPLV</sequence>
<evidence type="ECO:0000313" key="1">
    <source>
        <dbReference type="EMBL" id="KAH7859824.1"/>
    </source>
</evidence>
<proteinExistence type="predicted"/>
<protein>
    <submittedName>
        <fullName evidence="1">Uncharacterized protein</fullName>
    </submittedName>
</protein>
<dbReference type="EMBL" id="CM037154">
    <property type="protein sequence ID" value="KAH7859824.1"/>
    <property type="molecule type" value="Genomic_DNA"/>
</dbReference>
<evidence type="ECO:0000313" key="2">
    <source>
        <dbReference type="Proteomes" id="UP000828048"/>
    </source>
</evidence>
<keyword evidence="2" id="KW-1185">Reference proteome</keyword>
<reference evidence="1 2" key="1">
    <citation type="journal article" date="2021" name="Hortic Res">
        <title>High-quality reference genome and annotation aids understanding of berry development for evergreen blueberry (Vaccinium darrowii).</title>
        <authorList>
            <person name="Yu J."/>
            <person name="Hulse-Kemp A.M."/>
            <person name="Babiker E."/>
            <person name="Staton M."/>
        </authorList>
    </citation>
    <scope>NUCLEOTIDE SEQUENCE [LARGE SCALE GENOMIC DNA]</scope>
    <source>
        <strain evidence="2">cv. NJ 8807/NJ 8810</strain>
        <tissue evidence="1">Young leaf</tissue>
    </source>
</reference>
<gene>
    <name evidence="1" type="ORF">Vadar_005878</name>
</gene>
<comment type="caution">
    <text evidence="1">The sequence shown here is derived from an EMBL/GenBank/DDBJ whole genome shotgun (WGS) entry which is preliminary data.</text>
</comment>
<accession>A0ACB7Z1X6</accession>
<organism evidence="1 2">
    <name type="scientific">Vaccinium darrowii</name>
    <dbReference type="NCBI Taxonomy" id="229202"/>
    <lineage>
        <taxon>Eukaryota</taxon>
        <taxon>Viridiplantae</taxon>
        <taxon>Streptophyta</taxon>
        <taxon>Embryophyta</taxon>
        <taxon>Tracheophyta</taxon>
        <taxon>Spermatophyta</taxon>
        <taxon>Magnoliopsida</taxon>
        <taxon>eudicotyledons</taxon>
        <taxon>Gunneridae</taxon>
        <taxon>Pentapetalae</taxon>
        <taxon>asterids</taxon>
        <taxon>Ericales</taxon>
        <taxon>Ericaceae</taxon>
        <taxon>Vaccinioideae</taxon>
        <taxon>Vaccinieae</taxon>
        <taxon>Vaccinium</taxon>
    </lineage>
</organism>